<evidence type="ECO:0000256" key="1">
    <source>
        <dbReference type="SAM" id="SignalP"/>
    </source>
</evidence>
<name>A0A0L0GEG9_9EUKA</name>
<accession>A0A0L0GEG9</accession>
<sequence>MYFHTICMTLFASLVCAVSVSPAEDLGRAIKDNSDGILVLSAGQYTIDPITLTNDLSIVGDEAGGTVLRIDAASANPFTYASELRIQFANITLKTTDSSCSILNPHEDHVLDASIAHHSIQDGTITMIIDLGPWFGTRLLEDILINECSLIHQLKVGGNTPILHLTSHCHVQLVATVDLKSLSNCGVSSESTDEGIVYHLGLHNYVSEIYGSFPRIIDATTYITAQTNAVEHTQLTLSSTAFGEKTLECTIEERIQAYRSNEISTKRRTDIELACKVVGAKAYIIESGGGDILRDSKLYSPTVNDNPVHGRLRVLQAGSTNRTGSIQTSLIHASAGDALAGVPVQLVDKESIIVDTVITNEKGNVLFEDGLALHTWII</sequence>
<dbReference type="GeneID" id="25900963"/>
<organism evidence="2 3">
    <name type="scientific">Sphaeroforma arctica JP610</name>
    <dbReference type="NCBI Taxonomy" id="667725"/>
    <lineage>
        <taxon>Eukaryota</taxon>
        <taxon>Ichthyosporea</taxon>
        <taxon>Ichthyophonida</taxon>
        <taxon>Sphaeroforma</taxon>
    </lineage>
</organism>
<evidence type="ECO:0008006" key="4">
    <source>
        <dbReference type="Google" id="ProtNLM"/>
    </source>
</evidence>
<proteinExistence type="predicted"/>
<dbReference type="SUPFAM" id="SSF51126">
    <property type="entry name" value="Pectin lyase-like"/>
    <property type="match status" value="1"/>
</dbReference>
<dbReference type="AlphaFoldDB" id="A0A0L0GEG9"/>
<protein>
    <recommendedName>
        <fullName evidence="4">Pectate lyase superfamily protein domain-containing protein</fullName>
    </recommendedName>
</protein>
<feature type="signal peptide" evidence="1">
    <location>
        <begin position="1"/>
        <end position="22"/>
    </location>
</feature>
<dbReference type="InterPro" id="IPR011050">
    <property type="entry name" value="Pectin_lyase_fold/virulence"/>
</dbReference>
<evidence type="ECO:0000313" key="2">
    <source>
        <dbReference type="EMBL" id="KNC87422.1"/>
    </source>
</evidence>
<reference evidence="2 3" key="1">
    <citation type="submission" date="2011-02" db="EMBL/GenBank/DDBJ databases">
        <title>The Genome Sequence of Sphaeroforma arctica JP610.</title>
        <authorList>
            <consortium name="The Broad Institute Genome Sequencing Platform"/>
            <person name="Russ C."/>
            <person name="Cuomo C."/>
            <person name="Young S.K."/>
            <person name="Zeng Q."/>
            <person name="Gargeya S."/>
            <person name="Alvarado L."/>
            <person name="Berlin A."/>
            <person name="Chapman S.B."/>
            <person name="Chen Z."/>
            <person name="Freedman E."/>
            <person name="Gellesch M."/>
            <person name="Goldberg J."/>
            <person name="Griggs A."/>
            <person name="Gujja S."/>
            <person name="Heilman E."/>
            <person name="Heiman D."/>
            <person name="Howarth C."/>
            <person name="Mehta T."/>
            <person name="Neiman D."/>
            <person name="Pearson M."/>
            <person name="Roberts A."/>
            <person name="Saif S."/>
            <person name="Shea T."/>
            <person name="Shenoy N."/>
            <person name="Sisk P."/>
            <person name="Stolte C."/>
            <person name="Sykes S."/>
            <person name="White J."/>
            <person name="Yandava C."/>
            <person name="Burger G."/>
            <person name="Gray M.W."/>
            <person name="Holland P.W.H."/>
            <person name="King N."/>
            <person name="Lang F.B.F."/>
            <person name="Roger A.J."/>
            <person name="Ruiz-Trillo I."/>
            <person name="Haas B."/>
            <person name="Nusbaum C."/>
            <person name="Birren B."/>
        </authorList>
    </citation>
    <scope>NUCLEOTIDE SEQUENCE [LARGE SCALE GENOMIC DNA]</scope>
    <source>
        <strain evidence="2 3">JP610</strain>
    </source>
</reference>
<keyword evidence="3" id="KW-1185">Reference proteome</keyword>
<dbReference type="Proteomes" id="UP000054560">
    <property type="component" value="Unassembled WGS sequence"/>
</dbReference>
<evidence type="ECO:0000313" key="3">
    <source>
        <dbReference type="Proteomes" id="UP000054560"/>
    </source>
</evidence>
<dbReference type="RefSeq" id="XP_014161324.1">
    <property type="nucleotide sequence ID" value="XM_014305849.1"/>
</dbReference>
<keyword evidence="1" id="KW-0732">Signal</keyword>
<gene>
    <name evidence="2" type="ORF">SARC_00459</name>
</gene>
<dbReference type="EMBL" id="KQ241610">
    <property type="protein sequence ID" value="KNC87422.1"/>
    <property type="molecule type" value="Genomic_DNA"/>
</dbReference>
<feature type="chain" id="PRO_5005538908" description="Pectate lyase superfamily protein domain-containing protein" evidence="1">
    <location>
        <begin position="23"/>
        <end position="378"/>
    </location>
</feature>